<organism evidence="2 3">
    <name type="scientific">Anas platyrhynchos</name>
    <name type="common">Mallard</name>
    <name type="synonym">Anas boschas</name>
    <dbReference type="NCBI Taxonomy" id="8839"/>
    <lineage>
        <taxon>Eukaryota</taxon>
        <taxon>Metazoa</taxon>
        <taxon>Chordata</taxon>
        <taxon>Craniata</taxon>
        <taxon>Vertebrata</taxon>
        <taxon>Euteleostomi</taxon>
        <taxon>Archelosauria</taxon>
        <taxon>Archosauria</taxon>
        <taxon>Dinosauria</taxon>
        <taxon>Saurischia</taxon>
        <taxon>Theropoda</taxon>
        <taxon>Coelurosauria</taxon>
        <taxon>Aves</taxon>
        <taxon>Neognathae</taxon>
        <taxon>Galloanserae</taxon>
        <taxon>Anseriformes</taxon>
        <taxon>Anatidae</taxon>
        <taxon>Anatinae</taxon>
        <taxon>Anas</taxon>
    </lineage>
</organism>
<proteinExistence type="predicted"/>
<evidence type="ECO:0000256" key="1">
    <source>
        <dbReference type="SAM" id="MobiDB-lite"/>
    </source>
</evidence>
<evidence type="ECO:0000313" key="3">
    <source>
        <dbReference type="Proteomes" id="UP000296049"/>
    </source>
</evidence>
<dbReference type="AlphaFoldDB" id="R0LIT0"/>
<feature type="region of interest" description="Disordered" evidence="1">
    <location>
        <begin position="1"/>
        <end position="27"/>
    </location>
</feature>
<sequence length="74" mass="8344">MAEKQHVCGSSEGTEVRENQKRSNTQQQIKLSYTQTGSIVLKAIRICFFSTSTHKKPLNCVDCYPKQNGNNEPL</sequence>
<protein>
    <submittedName>
        <fullName evidence="2">Uncharacterized protein</fullName>
    </submittedName>
</protein>
<gene>
    <name evidence="2" type="ORF">Anapl_08741</name>
</gene>
<accession>R0LIT0</accession>
<evidence type="ECO:0000313" key="2">
    <source>
        <dbReference type="EMBL" id="EOB00263.1"/>
    </source>
</evidence>
<reference evidence="3" key="1">
    <citation type="journal article" date="2013" name="Nat. Genet.">
        <title>The duck genome and transcriptome provide insight into an avian influenza virus reservoir species.</title>
        <authorList>
            <person name="Huang Y."/>
            <person name="Li Y."/>
            <person name="Burt D.W."/>
            <person name="Chen H."/>
            <person name="Zhang Y."/>
            <person name="Qian W."/>
            <person name="Kim H."/>
            <person name="Gan S."/>
            <person name="Zhao Y."/>
            <person name="Li J."/>
            <person name="Yi K."/>
            <person name="Feng H."/>
            <person name="Zhu P."/>
            <person name="Li B."/>
            <person name="Liu Q."/>
            <person name="Fairley S."/>
            <person name="Magor K.E."/>
            <person name="Du Z."/>
            <person name="Hu X."/>
            <person name="Goodman L."/>
            <person name="Tafer H."/>
            <person name="Vignal A."/>
            <person name="Lee T."/>
            <person name="Kim K.W."/>
            <person name="Sheng Z."/>
            <person name="An Y."/>
            <person name="Searle S."/>
            <person name="Herrero J."/>
            <person name="Groenen M.A."/>
            <person name="Crooijmans R.P."/>
            <person name="Faraut T."/>
            <person name="Cai Q."/>
            <person name="Webster R.G."/>
            <person name="Aldridge J.R."/>
            <person name="Warren W.C."/>
            <person name="Bartschat S."/>
            <person name="Kehr S."/>
            <person name="Marz M."/>
            <person name="Stadler P.F."/>
            <person name="Smith J."/>
            <person name="Kraus R.H."/>
            <person name="Zhao Y."/>
            <person name="Ren L."/>
            <person name="Fei J."/>
            <person name="Morisson M."/>
            <person name="Kaiser P."/>
            <person name="Griffin D.K."/>
            <person name="Rao M."/>
            <person name="Pitel F."/>
            <person name="Wang J."/>
            <person name="Li N."/>
        </authorList>
    </citation>
    <scope>NUCLEOTIDE SEQUENCE [LARGE SCALE GENOMIC DNA]</scope>
</reference>
<dbReference type="EMBL" id="KB743214">
    <property type="protein sequence ID" value="EOB00263.1"/>
    <property type="molecule type" value="Genomic_DNA"/>
</dbReference>
<name>R0LIT0_ANAPL</name>
<keyword evidence="3" id="KW-1185">Reference proteome</keyword>
<dbReference type="Proteomes" id="UP000296049">
    <property type="component" value="Unassembled WGS sequence"/>
</dbReference>